<evidence type="ECO:0000256" key="1">
    <source>
        <dbReference type="SAM" id="MobiDB-lite"/>
    </source>
</evidence>
<dbReference type="Proteomes" id="UP000308197">
    <property type="component" value="Unassembled WGS sequence"/>
</dbReference>
<dbReference type="AlphaFoldDB" id="A0A5C3PKU9"/>
<dbReference type="EMBL" id="ML211060">
    <property type="protein sequence ID" value="TFK89942.1"/>
    <property type="molecule type" value="Genomic_DNA"/>
</dbReference>
<organism evidence="2 3">
    <name type="scientific">Polyporus arcularius HHB13444</name>
    <dbReference type="NCBI Taxonomy" id="1314778"/>
    <lineage>
        <taxon>Eukaryota</taxon>
        <taxon>Fungi</taxon>
        <taxon>Dikarya</taxon>
        <taxon>Basidiomycota</taxon>
        <taxon>Agaricomycotina</taxon>
        <taxon>Agaricomycetes</taxon>
        <taxon>Polyporales</taxon>
        <taxon>Polyporaceae</taxon>
        <taxon>Polyporus</taxon>
    </lineage>
</organism>
<feature type="compositionally biased region" description="Polar residues" evidence="1">
    <location>
        <begin position="328"/>
        <end position="338"/>
    </location>
</feature>
<proteinExistence type="predicted"/>
<feature type="compositionally biased region" description="Polar residues" evidence="1">
    <location>
        <begin position="214"/>
        <end position="223"/>
    </location>
</feature>
<feature type="region of interest" description="Disordered" evidence="1">
    <location>
        <begin position="282"/>
        <end position="306"/>
    </location>
</feature>
<evidence type="ECO:0000313" key="2">
    <source>
        <dbReference type="EMBL" id="TFK89942.1"/>
    </source>
</evidence>
<sequence length="498" mass="54568">MSLERPTMSCDLSEERYRDDDALDTWITASVVPEALGSDAPPVDSELHPFVSASHEPMHAFVGPSPVYHPHSEMQAFDYITSNGSSGVDFMQLCAGPFSPTYHTPSITTMDVPTGNAFDMIDELSPNDTAYIPHRLNGATNILPSSFPSNNVQSISVGSSRASSMPTGWPIGTNRPPPFVYPCGLMSADYSGGTHYLPATRTYQPALHSPTIIPSPQCLPTNISDRRVSSMSPRELPRAGMHSQHDRRHISVRRGTAQNLYGVVGPQRPSSLVPRRHQVVLQSSQISPPHGDETRPPTHARPFLPIDPSLVHATSTRLIRQPPAPSPEGSTDSGVAFSTTTERFGSGAVPVELDELLQATYSRGNRKPNLDGIPDSILYGPGCRLDRLLQEDFSGVPNAADVPFPAGVLPTKPSYRFCFRGYRDYGRQVSVKTERSRLSAPPDKARLALLAAREMEHFLKRCATYGTPFDYGTQELYLMRIDFVAKGSLQARFGVQKR</sequence>
<evidence type="ECO:0000313" key="3">
    <source>
        <dbReference type="Proteomes" id="UP000308197"/>
    </source>
</evidence>
<dbReference type="InParanoid" id="A0A5C3PKU9"/>
<accession>A0A5C3PKU9</accession>
<protein>
    <submittedName>
        <fullName evidence="2">Uncharacterized protein</fullName>
    </submittedName>
</protein>
<name>A0A5C3PKU9_9APHY</name>
<keyword evidence="3" id="KW-1185">Reference proteome</keyword>
<feature type="region of interest" description="Disordered" evidence="1">
    <location>
        <begin position="319"/>
        <end position="338"/>
    </location>
</feature>
<reference evidence="2 3" key="1">
    <citation type="journal article" date="2019" name="Nat. Ecol. Evol.">
        <title>Megaphylogeny resolves global patterns of mushroom evolution.</title>
        <authorList>
            <person name="Varga T."/>
            <person name="Krizsan K."/>
            <person name="Foldi C."/>
            <person name="Dima B."/>
            <person name="Sanchez-Garcia M."/>
            <person name="Sanchez-Ramirez S."/>
            <person name="Szollosi G.J."/>
            <person name="Szarkandi J.G."/>
            <person name="Papp V."/>
            <person name="Albert L."/>
            <person name="Andreopoulos W."/>
            <person name="Angelini C."/>
            <person name="Antonin V."/>
            <person name="Barry K.W."/>
            <person name="Bougher N.L."/>
            <person name="Buchanan P."/>
            <person name="Buyck B."/>
            <person name="Bense V."/>
            <person name="Catcheside P."/>
            <person name="Chovatia M."/>
            <person name="Cooper J."/>
            <person name="Damon W."/>
            <person name="Desjardin D."/>
            <person name="Finy P."/>
            <person name="Geml J."/>
            <person name="Haridas S."/>
            <person name="Hughes K."/>
            <person name="Justo A."/>
            <person name="Karasinski D."/>
            <person name="Kautmanova I."/>
            <person name="Kiss B."/>
            <person name="Kocsube S."/>
            <person name="Kotiranta H."/>
            <person name="LaButti K.M."/>
            <person name="Lechner B.E."/>
            <person name="Liimatainen K."/>
            <person name="Lipzen A."/>
            <person name="Lukacs Z."/>
            <person name="Mihaltcheva S."/>
            <person name="Morgado L.N."/>
            <person name="Niskanen T."/>
            <person name="Noordeloos M.E."/>
            <person name="Ohm R.A."/>
            <person name="Ortiz-Santana B."/>
            <person name="Ovrebo C."/>
            <person name="Racz N."/>
            <person name="Riley R."/>
            <person name="Savchenko A."/>
            <person name="Shiryaev A."/>
            <person name="Soop K."/>
            <person name="Spirin V."/>
            <person name="Szebenyi C."/>
            <person name="Tomsovsky M."/>
            <person name="Tulloss R.E."/>
            <person name="Uehling J."/>
            <person name="Grigoriev I.V."/>
            <person name="Vagvolgyi C."/>
            <person name="Papp T."/>
            <person name="Martin F.M."/>
            <person name="Miettinen O."/>
            <person name="Hibbett D.S."/>
            <person name="Nagy L.G."/>
        </authorList>
    </citation>
    <scope>NUCLEOTIDE SEQUENCE [LARGE SCALE GENOMIC DNA]</scope>
    <source>
        <strain evidence="2 3">HHB13444</strain>
    </source>
</reference>
<gene>
    <name evidence="2" type="ORF">K466DRAFT_651823</name>
</gene>
<feature type="region of interest" description="Disordered" evidence="1">
    <location>
        <begin position="214"/>
        <end position="249"/>
    </location>
</feature>